<proteinExistence type="inferred from homology"/>
<feature type="compositionally biased region" description="Low complexity" evidence="10">
    <location>
        <begin position="455"/>
        <end position="464"/>
    </location>
</feature>
<comment type="subcellular location">
    <subcellularLocation>
        <location evidence="1">Nucleus</location>
        <location evidence="1">Nuclear pore complex</location>
    </subcellularLocation>
</comment>
<dbReference type="InterPro" id="IPR021967">
    <property type="entry name" value="Nup98_C"/>
</dbReference>
<feature type="compositionally biased region" description="Low complexity" evidence="10">
    <location>
        <begin position="474"/>
        <end position="485"/>
    </location>
</feature>
<dbReference type="Proteomes" id="UP000294003">
    <property type="component" value="Unassembled WGS sequence"/>
</dbReference>
<name>A0ABY0H8M1_9PEZI</name>
<dbReference type="InterPro" id="IPR007230">
    <property type="entry name" value="Nup98_auto-Pept-S59_dom"/>
</dbReference>
<feature type="region of interest" description="Disordered" evidence="10">
    <location>
        <begin position="416"/>
        <end position="619"/>
    </location>
</feature>
<feature type="compositionally biased region" description="Polar residues" evidence="10">
    <location>
        <begin position="791"/>
        <end position="805"/>
    </location>
</feature>
<feature type="compositionally biased region" description="Polar residues" evidence="10">
    <location>
        <begin position="371"/>
        <end position="381"/>
    </location>
</feature>
<sequence>MSFGGFGSGSPFGGTNTNNNNAFGGFGSNSNPSAGFGANNNNSTGAFGASSTSGSGLFGSGTSAFGSNTGGFGATSNNAFGSKPAFGGTSTSTGGGLFGGASTSTAGTGFGGGGFGTNTNTASTSSPFGGGATGGGLFGSNTANKPAFGTSSTTTAGGGLFGSGSTTTNTTGGFGFGGASNTSTSTALGGPIGDPPGTASITNFQPFVEKETGTSNAQNSFQNILFQDPYKKWSAEELRLADYAQGRRYGGATGGGAFGVGSGFGSFGANNQTSSTFGTSNTNNTGGGLFNSNTSFGQSNPNASGFGSGGGLFGQNKPTTAGGGVFGGTATSQPTQSSGLFGASTGTGTGFGANTGTGFGSTNANTGGSIFGSNTQNQNKPGFSFGTSNTNTTGTGFGTGTTGGFGASNTNAGGGLFGNNTTSTTGQTTGGGLFGGNTAQQNTAGGFGGGGTGFGTQNQQSGTSLFGSNQQKPAGTGLFGNTNTGGATGGGLFGSSTTNTSNPFGQQQTTNQTGGGLFGNKPATGGTGLFGGTGTAQNTNTGGGLFGGLGQNNQNQQQQPQQSGGGLFGSLNQNQQKPSLFGTSTQQTGTGLFGNQNNQQQSSLFGGSTMQQQPQNTMGSSLFGNSQASQATAQALTASVNDPSAYGTSLFGNLGNTEVADPGPLATPVGRRQAKRVSILPVYKLNPASASRFATPQKRGYGLSYSTYGTPNSPSSNASTPGMMSQSLIGGSLSRSLSKSTSSNSLRRNLSTEDSLLNPGAFSSSTGSRLYGNNSVKKLVINRDLRPDLFSTPTRDSSSQDTPNGSRKLGKRVSFDTSNVEAIENGEASNESNSNTPASAEQLGYIRPSNRRTNGLNGGASTNSPSSAPEADQVVRGNELAVVHEEVASPPAKNPGDDLADTEPGDYWMSPSRDEIMEMNRVQRSKVTDFTVGRINVGSVRFKVPVDLTSIDLDNLVDNIVILEPRSATVYPHAAKKPPVGKGLNVPSQIILENAWPRGNKSKAAPSVAKHIKRLQRIEGTQFEDYNPETGEWTFSVEHFTTYGLDDEDEDGGAPQPGPSATIPALPAPERDDSASRASEASESGSDRDDNLDARQNRRALPGAFDPEDSYASDVSQEMTEADGNRPSFLASRSAGSTSKALVPVDQEDTDDEYAMSEANEYASAPLGQHHAAEHEDNSPDASQVDLVQETPAGIMRARMRAIKGAETPMKVQVAAGDDWADMLTKTLSPQKRDRALLKSIREADKYPAAGETAEDRSPSKRRVVSDGRGFATSIDLMNSLFEKAKTPAENFQSSVRPKGVKWPYKRTTKHLDDSQMDPQDRAWHDTMRPTWGPNGTLVFAANPSEPAFGRSGRINERNGLMMVMQGGVVSESQDIRIAKFTNEMAAKAIDTHTKLTQIELVDNVPAVSMCPTTTLKDFAVGAYSKNSAEEHERLVWELASVLFDDVKVPIDLQDDPEAPAKLRRDNLSRFWEQMVDVQTRNAVAMAGSNEEKALAALSGHRVPEACKHLIEGMNFRLATLVALIGTSDEIRRDMREQVKEWHDANVLSEFSQPIRALYEMLSGNVCVCEGTKGALEDRMDSFIISHRFGFNWQQALGLRLWYASSPESAIADAVERYKEDVEQDKELPPRPWFIEHGIKGIWNDPDQDRREDLLWGLLRLYSEEGVDLEAVLRPENSQLSPLDYRLCWQLGQALTSTGRASYGENAVEKADAATISFSAQLTNEGSWLEATFVLLHLTDPNARSKAIQDHLCRHACLIGSEDSSSFRKLAGDFKIPTQWIWHAKALFMRSVKKDPKTEVQCLLRAESYADAHRTFVKEVAPAAIIERDYDALADVLQHFEERQSQVPDWNVGGEIYKAFLQLMGYERRREQPPLALVDSLLDGLPAMHGNTPEAGITEYAALTDMAAEVAKVVANMAKAGQMEHDRILHLPLTEDVLLKHSRDLAWSHYTSVMAGH</sequence>
<evidence type="ECO:0000256" key="5">
    <source>
        <dbReference type="ARBA" id="ARBA00022816"/>
    </source>
</evidence>
<keyword evidence="8" id="KW-0906">Nuclear pore complex</keyword>
<feature type="region of interest" description="Disordered" evidence="10">
    <location>
        <begin position="367"/>
        <end position="402"/>
    </location>
</feature>
<evidence type="ECO:0000256" key="9">
    <source>
        <dbReference type="ARBA" id="ARBA00023242"/>
    </source>
</evidence>
<feature type="region of interest" description="Disordered" evidence="10">
    <location>
        <begin position="788"/>
        <end position="818"/>
    </location>
</feature>
<keyword evidence="5" id="KW-0509">mRNA transport</keyword>
<comment type="caution">
    <text evidence="12">The sequence shown here is derived from an EMBL/GenBank/DDBJ whole genome shotgun (WGS) entry which is preliminary data.</text>
</comment>
<keyword evidence="7" id="KW-0811">Translocation</keyword>
<evidence type="ECO:0000256" key="10">
    <source>
        <dbReference type="SAM" id="MobiDB-lite"/>
    </source>
</evidence>
<dbReference type="PANTHER" id="PTHR23198:SF6">
    <property type="entry name" value="NUCLEAR PORE COMPLEX PROTEIN NUP98-NUP96"/>
    <property type="match status" value="1"/>
</dbReference>
<dbReference type="Gene3D" id="3.30.1610.10">
    <property type="entry name" value="Peptidase S59, nucleoporin"/>
    <property type="match status" value="1"/>
</dbReference>
<dbReference type="SUPFAM" id="SSF82215">
    <property type="entry name" value="C-terminal autoproteolytic domain of nucleoporin nup98"/>
    <property type="match status" value="1"/>
</dbReference>
<evidence type="ECO:0000256" key="7">
    <source>
        <dbReference type="ARBA" id="ARBA00023010"/>
    </source>
</evidence>
<organism evidence="12 13">
    <name type="scientific">Monosporascus cannonballus</name>
    <dbReference type="NCBI Taxonomy" id="155416"/>
    <lineage>
        <taxon>Eukaryota</taxon>
        <taxon>Fungi</taxon>
        <taxon>Dikarya</taxon>
        <taxon>Ascomycota</taxon>
        <taxon>Pezizomycotina</taxon>
        <taxon>Sordariomycetes</taxon>
        <taxon>Xylariomycetidae</taxon>
        <taxon>Xylariales</taxon>
        <taxon>Xylariales incertae sedis</taxon>
        <taxon>Monosporascus</taxon>
    </lineage>
</organism>
<dbReference type="EMBL" id="QJNS01000137">
    <property type="protein sequence ID" value="RYO85414.1"/>
    <property type="molecule type" value="Genomic_DNA"/>
</dbReference>
<keyword evidence="13" id="KW-1185">Reference proteome</keyword>
<dbReference type="PROSITE" id="PS51434">
    <property type="entry name" value="NUP_C"/>
    <property type="match status" value="1"/>
</dbReference>
<dbReference type="InterPro" id="IPR037665">
    <property type="entry name" value="Nucleoporin_S59-like"/>
</dbReference>
<feature type="region of interest" description="Disordered" evidence="10">
    <location>
        <begin position="275"/>
        <end position="344"/>
    </location>
</feature>
<dbReference type="Pfam" id="PF04096">
    <property type="entry name" value="Nucleoporin2"/>
    <property type="match status" value="1"/>
</dbReference>
<feature type="compositionally biased region" description="Low complexity" evidence="10">
    <location>
        <begin position="275"/>
        <end position="295"/>
    </location>
</feature>
<evidence type="ECO:0000256" key="6">
    <source>
        <dbReference type="ARBA" id="ARBA00022927"/>
    </source>
</evidence>
<feature type="compositionally biased region" description="Basic and acidic residues" evidence="10">
    <location>
        <begin position="1085"/>
        <end position="1096"/>
    </location>
</feature>
<keyword evidence="3" id="KW-0813">Transport</keyword>
<reference evidence="12 13" key="1">
    <citation type="submission" date="2018-06" db="EMBL/GenBank/DDBJ databases">
        <title>Complete Genomes of Monosporascus.</title>
        <authorList>
            <person name="Robinson A.J."/>
            <person name="Natvig D.O."/>
        </authorList>
    </citation>
    <scope>NUCLEOTIDE SEQUENCE [LARGE SCALE GENOMIC DNA]</scope>
    <source>
        <strain evidence="12 13">CBS 609.92</strain>
    </source>
</reference>
<feature type="compositionally biased region" description="Low complexity" evidence="10">
    <location>
        <begin position="551"/>
        <end position="562"/>
    </location>
</feature>
<feature type="compositionally biased region" description="Polar residues" evidence="10">
    <location>
        <begin position="577"/>
        <end position="619"/>
    </location>
</feature>
<evidence type="ECO:0000313" key="12">
    <source>
        <dbReference type="EMBL" id="RYO85414.1"/>
    </source>
</evidence>
<feature type="compositionally biased region" description="Low complexity" evidence="10">
    <location>
        <begin position="494"/>
        <end position="512"/>
    </location>
</feature>
<dbReference type="InterPro" id="IPR036903">
    <property type="entry name" value="Nup98_auto-Pept-S59_dom_sf"/>
</dbReference>
<comment type="similarity">
    <text evidence="2">Belongs to the nucleoporin GLFG family.</text>
</comment>
<protein>
    <recommendedName>
        <fullName evidence="11">Peptidase S59 domain-containing protein</fullName>
    </recommendedName>
</protein>
<keyword evidence="9" id="KW-0539">Nucleus</keyword>
<dbReference type="InterPro" id="IPR025574">
    <property type="entry name" value="Nucleoporin_FG_rpt"/>
</dbReference>
<feature type="compositionally biased region" description="Low complexity" evidence="10">
    <location>
        <begin position="710"/>
        <end position="749"/>
    </location>
</feature>
<dbReference type="Gene3D" id="1.25.40.690">
    <property type="match status" value="1"/>
</dbReference>
<accession>A0ABY0H8M1</accession>
<dbReference type="Pfam" id="PF13634">
    <property type="entry name" value="Nucleoporin_FG"/>
    <property type="match status" value="4"/>
</dbReference>
<evidence type="ECO:0000259" key="11">
    <source>
        <dbReference type="PROSITE" id="PS51434"/>
    </source>
</evidence>
<feature type="compositionally biased region" description="Gly residues" evidence="10">
    <location>
        <begin position="525"/>
        <end position="534"/>
    </location>
</feature>
<dbReference type="PANTHER" id="PTHR23198">
    <property type="entry name" value="NUCLEOPORIN"/>
    <property type="match status" value="1"/>
</dbReference>
<feature type="region of interest" description="Disordered" evidence="10">
    <location>
        <begin position="705"/>
        <end position="769"/>
    </location>
</feature>
<feature type="compositionally biased region" description="Gly residues" evidence="10">
    <location>
        <begin position="541"/>
        <end position="550"/>
    </location>
</feature>
<evidence type="ECO:0000256" key="3">
    <source>
        <dbReference type="ARBA" id="ARBA00022448"/>
    </source>
</evidence>
<evidence type="ECO:0000256" key="1">
    <source>
        <dbReference type="ARBA" id="ARBA00004567"/>
    </source>
</evidence>
<feature type="region of interest" description="Disordered" evidence="10">
    <location>
        <begin position="1044"/>
        <end position="1147"/>
    </location>
</feature>
<feature type="domain" description="Peptidase S59" evidence="11">
    <location>
        <begin position="904"/>
        <end position="1040"/>
    </location>
</feature>
<evidence type="ECO:0000256" key="8">
    <source>
        <dbReference type="ARBA" id="ARBA00023132"/>
    </source>
</evidence>
<feature type="compositionally biased region" description="Polar residues" evidence="10">
    <location>
        <begin position="851"/>
        <end position="867"/>
    </location>
</feature>
<evidence type="ECO:0000313" key="13">
    <source>
        <dbReference type="Proteomes" id="UP000294003"/>
    </source>
</evidence>
<feature type="compositionally biased region" description="Low complexity" evidence="10">
    <location>
        <begin position="382"/>
        <end position="394"/>
    </location>
</feature>
<feature type="compositionally biased region" description="Gly residues" evidence="10">
    <location>
        <begin position="445"/>
        <end position="454"/>
    </location>
</feature>
<dbReference type="Pfam" id="PF12110">
    <property type="entry name" value="Nup96"/>
    <property type="match status" value="1"/>
</dbReference>
<keyword evidence="6" id="KW-0653">Protein transport</keyword>
<feature type="region of interest" description="Disordered" evidence="10">
    <location>
        <begin position="846"/>
        <end position="874"/>
    </location>
</feature>
<feature type="compositionally biased region" description="Low complexity" evidence="10">
    <location>
        <begin position="418"/>
        <end position="427"/>
    </location>
</feature>
<evidence type="ECO:0000256" key="4">
    <source>
        <dbReference type="ARBA" id="ARBA00022813"/>
    </source>
</evidence>
<keyword evidence="4" id="KW-0068">Autocatalytic cleavage</keyword>
<gene>
    <name evidence="12" type="ORF">DL762_005188</name>
</gene>
<dbReference type="Gene3D" id="1.10.10.2360">
    <property type="match status" value="1"/>
</dbReference>
<evidence type="ECO:0000256" key="2">
    <source>
        <dbReference type="ARBA" id="ARBA00008926"/>
    </source>
</evidence>